<dbReference type="SUPFAM" id="SSF53474">
    <property type="entry name" value="alpha/beta-Hydrolases"/>
    <property type="match status" value="1"/>
</dbReference>
<protein>
    <submittedName>
        <fullName evidence="1">Uncharacterized protein</fullName>
    </submittedName>
</protein>
<dbReference type="InterPro" id="IPR029058">
    <property type="entry name" value="AB_hydrolase_fold"/>
</dbReference>
<dbReference type="AlphaFoldDB" id="A0A7R7VGV7"/>
<reference evidence="1" key="2">
    <citation type="submission" date="2021-02" db="EMBL/GenBank/DDBJ databases">
        <title>Aspergillus chevalieri M1 genome sequence.</title>
        <authorList>
            <person name="Kadooka C."/>
            <person name="Mori K."/>
            <person name="Futagami T."/>
        </authorList>
    </citation>
    <scope>NUCLEOTIDE SEQUENCE</scope>
    <source>
        <strain evidence="1">M1</strain>
    </source>
</reference>
<reference evidence="1" key="1">
    <citation type="submission" date="2021-01" db="EMBL/GenBank/DDBJ databases">
        <authorList>
            <consortium name="Aspergillus chevalieri M1 genome sequencing consortium"/>
            <person name="Kazuki M."/>
            <person name="Futagami T."/>
        </authorList>
    </citation>
    <scope>NUCLEOTIDE SEQUENCE</scope>
    <source>
        <strain evidence="1">M1</strain>
    </source>
</reference>
<dbReference type="EMBL" id="AP024416">
    <property type="protein sequence ID" value="BCR83588.1"/>
    <property type="molecule type" value="Genomic_DNA"/>
</dbReference>
<evidence type="ECO:0000313" key="2">
    <source>
        <dbReference type="Proteomes" id="UP000637239"/>
    </source>
</evidence>
<dbReference type="Proteomes" id="UP000637239">
    <property type="component" value="Chromosome 1"/>
</dbReference>
<dbReference type="KEGG" id="ache:ACHE_10990S"/>
<proteinExistence type="predicted"/>
<dbReference type="RefSeq" id="XP_043132110.1">
    <property type="nucleotide sequence ID" value="XM_043285408.1"/>
</dbReference>
<organism evidence="1 2">
    <name type="scientific">Aspergillus chevalieri</name>
    <name type="common">Eurotium chevalieri</name>
    <dbReference type="NCBI Taxonomy" id="182096"/>
    <lineage>
        <taxon>Eukaryota</taxon>
        <taxon>Fungi</taxon>
        <taxon>Dikarya</taxon>
        <taxon>Ascomycota</taxon>
        <taxon>Pezizomycotina</taxon>
        <taxon>Eurotiomycetes</taxon>
        <taxon>Eurotiomycetidae</taxon>
        <taxon>Eurotiales</taxon>
        <taxon>Aspergillaceae</taxon>
        <taxon>Aspergillus</taxon>
        <taxon>Aspergillus subgen. Aspergillus</taxon>
    </lineage>
</organism>
<accession>A0A7R7VGV7</accession>
<name>A0A7R7VGV7_ASPCH</name>
<gene>
    <name evidence="1" type="ORF">ACHE_10990S</name>
</gene>
<dbReference type="GeneID" id="66977947"/>
<sequence>MNYLPPTVEDAKKMTSDPDIVEATDYYKTGRGQAPCGATSGLFFVGSVPDGFGTFRDAHEIHARAGSKEKHLVELPGVTHYKLYDESKAVKAALDEVLPFLKKHFNEVQ</sequence>
<keyword evidence="2" id="KW-1185">Reference proteome</keyword>
<evidence type="ECO:0000313" key="1">
    <source>
        <dbReference type="EMBL" id="BCR83588.1"/>
    </source>
</evidence>